<gene>
    <name evidence="8" type="primary">ispG</name>
    <name evidence="11" type="ORF">JCM15548_11366</name>
</gene>
<organism evidence="11 12">
    <name type="scientific">Geofilum rubicundum JCM 15548</name>
    <dbReference type="NCBI Taxonomy" id="1236989"/>
    <lineage>
        <taxon>Bacteria</taxon>
        <taxon>Pseudomonadati</taxon>
        <taxon>Bacteroidota</taxon>
        <taxon>Bacteroidia</taxon>
        <taxon>Marinilabiliales</taxon>
        <taxon>Marinilabiliaceae</taxon>
        <taxon>Geofilum</taxon>
    </lineage>
</organism>
<dbReference type="SUPFAM" id="SSF56014">
    <property type="entry name" value="Nitrite and sulphite reductase 4Fe-4S domain-like"/>
    <property type="match status" value="1"/>
</dbReference>
<dbReference type="HAMAP" id="MF_00159">
    <property type="entry name" value="IspG"/>
    <property type="match status" value="1"/>
</dbReference>
<feature type="binding site" evidence="8">
    <location>
        <position position="577"/>
    </location>
    <ligand>
        <name>[4Fe-4S] cluster</name>
        <dbReference type="ChEBI" id="CHEBI:49883"/>
    </ligand>
</feature>
<dbReference type="NCBIfam" id="TIGR00612">
    <property type="entry name" value="ispG_gcpE"/>
    <property type="match status" value="1"/>
</dbReference>
<keyword evidence="12" id="KW-1185">Reference proteome</keyword>
<dbReference type="UniPathway" id="UPA00056">
    <property type="reaction ID" value="UER00096"/>
</dbReference>
<dbReference type="InterPro" id="IPR004588">
    <property type="entry name" value="IspG_bac-typ"/>
</dbReference>
<dbReference type="FunFam" id="3.20.20.20:FF:000005">
    <property type="entry name" value="4-hydroxy-3-methylbut-2-en-1-yl diphosphate synthase (flavodoxin)"/>
    <property type="match status" value="1"/>
</dbReference>
<dbReference type="GO" id="GO:0005506">
    <property type="term" value="F:iron ion binding"/>
    <property type="evidence" value="ECO:0007669"/>
    <property type="project" value="InterPro"/>
</dbReference>
<evidence type="ECO:0000256" key="5">
    <source>
        <dbReference type="ARBA" id="ARBA00023014"/>
    </source>
</evidence>
<protein>
    <recommendedName>
        <fullName evidence="8">4-hydroxy-3-methylbut-2-en-1-yl diphosphate synthase (flavodoxin)</fullName>
        <ecNumber evidence="8">1.17.7.3</ecNumber>
    </recommendedName>
    <alternativeName>
        <fullName evidence="8">1-hydroxy-2-methyl-2-(E)-butenyl 4-diphosphate synthase</fullName>
    </alternativeName>
</protein>
<comment type="function">
    <text evidence="8">Converts 2C-methyl-D-erythritol 2,4-cyclodiphosphate (ME-2,4cPP) into 1-hydroxy-2-methyl-2-(E)-butenyl 4-diphosphate.</text>
</comment>
<dbReference type="PIRSF" id="PIRSF037336">
    <property type="entry name" value="IspG_like"/>
    <property type="match status" value="1"/>
</dbReference>
<keyword evidence="5 8" id="KW-0411">Iron-sulfur</keyword>
<keyword evidence="6 8" id="KW-0414">Isoprene biosynthesis</keyword>
<comment type="catalytic activity">
    <reaction evidence="7">
        <text>(2E)-4-hydroxy-3-methylbut-2-enyl diphosphate + 2 oxidized [2Fe-2S]-[ferredoxin] + H2O = 2-C-methyl-D-erythritol 2,4-cyclic diphosphate + 2 reduced [2Fe-2S]-[ferredoxin] + H(+)</text>
        <dbReference type="Rhea" id="RHEA:26119"/>
        <dbReference type="Rhea" id="RHEA-COMP:10000"/>
        <dbReference type="Rhea" id="RHEA-COMP:10001"/>
        <dbReference type="ChEBI" id="CHEBI:15377"/>
        <dbReference type="ChEBI" id="CHEBI:15378"/>
        <dbReference type="ChEBI" id="CHEBI:33737"/>
        <dbReference type="ChEBI" id="CHEBI:33738"/>
        <dbReference type="ChEBI" id="CHEBI:58483"/>
        <dbReference type="ChEBI" id="CHEBI:128753"/>
        <dbReference type="EC" id="1.17.7.1"/>
    </reaction>
</comment>
<accession>A0A0E9LWE9</accession>
<evidence type="ECO:0000256" key="1">
    <source>
        <dbReference type="ARBA" id="ARBA00022485"/>
    </source>
</evidence>
<keyword evidence="3 8" id="KW-0560">Oxidoreductase</keyword>
<dbReference type="PANTHER" id="PTHR30454:SF0">
    <property type="entry name" value="4-HYDROXY-3-METHYLBUT-2-EN-1-YL DIPHOSPHATE SYNTHASE (FERREDOXIN), CHLOROPLASTIC"/>
    <property type="match status" value="1"/>
</dbReference>
<reference evidence="11 12" key="1">
    <citation type="journal article" date="2015" name="Microbes Environ.">
        <title>Distribution and evolution of nitrogen fixation genes in the phylum bacteroidetes.</title>
        <authorList>
            <person name="Inoue J."/>
            <person name="Oshima K."/>
            <person name="Suda W."/>
            <person name="Sakamoto M."/>
            <person name="Iino T."/>
            <person name="Noda S."/>
            <person name="Hongoh Y."/>
            <person name="Hattori M."/>
            <person name="Ohkuma M."/>
        </authorList>
    </citation>
    <scope>NUCLEOTIDE SEQUENCE [LARGE SCALE GENOMIC DNA]</scope>
    <source>
        <strain evidence="11">JCM 15548</strain>
    </source>
</reference>
<evidence type="ECO:0000259" key="10">
    <source>
        <dbReference type="Pfam" id="PF26540"/>
    </source>
</evidence>
<dbReference type="FunFam" id="3.30.413.10:FF:000006">
    <property type="entry name" value="4-hydroxy-3-methylbut-2-en-1-yl diphosphate synthase (flavodoxin)"/>
    <property type="match status" value="1"/>
</dbReference>
<dbReference type="InterPro" id="IPR058579">
    <property type="entry name" value="IspG_C"/>
</dbReference>
<sequence length="642" mass="70169">MTQKKPSETGDATKRSPLFCDSLFAYKRNITRAVQVGTIGIGGSHPVRLQSMTTTNSLETEATAEQCLRIARAGGELVRITTQGRREALNLEAIQQYIRHKGYDFPLVADIHFNPNAALLAAERVDKVRINPGNFADGAKKFRDIDYSADVYQAELADIESKLGPFLEVCRKNGTALRIGANHGSLSDRIMARYGDTPKGMVESCMEFLRICRRANFDNIVLSIKSSNTRVMVHTVRLLVATMRSEGMHYPLHLGVTEAGSGEDGRIKSAVGIGALLADGLGDTIRVSLTEDPEEEIPVARLLRDHVTGRPGHALIEEVSAESYQPYAYVKRSSHQVGIFGKGQPAAVVMDVRQGTAFENSQLVPEAVLVSSVDVSLPSAFSNCIRLVPRQYMPDRPVADVWPLLDVRSFLSDVRVEGHKVLEVRYSDLDAALLGALRKDEDVVLLLTSDHVNALAEQRAFFLALEENGLTHPVIVHRRYSDADLAHVQIKAAADTGLLFLDGYGDGISVAAPKLAIAGLVELHFGILQASRVRFSRTEFISCPGCGRTLFDLQTTTKKVRERTAHLKGLKIAIMGCIVNGIGEMADADYGYVGAGPGKISLFKNRALVMKALPEKEAVDRLIELIKDSGDWTEAPPLSNIF</sequence>
<feature type="domain" description="IspG C-terminal" evidence="10">
    <location>
        <begin position="539"/>
        <end position="627"/>
    </location>
</feature>
<dbReference type="InterPro" id="IPR017178">
    <property type="entry name" value="IspG_atypical"/>
</dbReference>
<dbReference type="InterPro" id="IPR011005">
    <property type="entry name" value="Dihydropteroate_synth-like_sf"/>
</dbReference>
<dbReference type="Pfam" id="PF26540">
    <property type="entry name" value="GcpE_C"/>
    <property type="match status" value="1"/>
</dbReference>
<comment type="pathway">
    <text evidence="8">Isoprenoid biosynthesis; isopentenyl diphosphate biosynthesis via DXP pathway; isopentenyl diphosphate from 1-deoxy-D-xylulose 5-phosphate: step 5/6.</text>
</comment>
<dbReference type="GO" id="GO:0016114">
    <property type="term" value="P:terpenoid biosynthetic process"/>
    <property type="evidence" value="ECO:0007669"/>
    <property type="project" value="InterPro"/>
</dbReference>
<evidence type="ECO:0000256" key="2">
    <source>
        <dbReference type="ARBA" id="ARBA00022723"/>
    </source>
</evidence>
<evidence type="ECO:0000256" key="6">
    <source>
        <dbReference type="ARBA" id="ARBA00023229"/>
    </source>
</evidence>
<comment type="similarity">
    <text evidence="8">Belongs to the IspG family.</text>
</comment>
<evidence type="ECO:0000256" key="4">
    <source>
        <dbReference type="ARBA" id="ARBA00023004"/>
    </source>
</evidence>
<dbReference type="GO" id="GO:0141197">
    <property type="term" value="F:4-hydroxy-3-methylbut-2-enyl-diphosphate synthase activity (flavodoxin)"/>
    <property type="evidence" value="ECO:0007669"/>
    <property type="project" value="UniProtKB-EC"/>
</dbReference>
<feature type="domain" description="IspG TIM-barrel" evidence="9">
    <location>
        <begin position="31"/>
        <end position="300"/>
    </location>
</feature>
<dbReference type="GO" id="GO:0019288">
    <property type="term" value="P:isopentenyl diphosphate biosynthetic process, methylerythritol 4-phosphate pathway"/>
    <property type="evidence" value="ECO:0007669"/>
    <property type="project" value="UniProtKB-UniRule"/>
</dbReference>
<dbReference type="PANTHER" id="PTHR30454">
    <property type="entry name" value="4-HYDROXY-3-METHYLBUT-2-EN-1-YL DIPHOSPHATE SYNTHASE"/>
    <property type="match status" value="1"/>
</dbReference>
<evidence type="ECO:0000313" key="12">
    <source>
        <dbReference type="Proteomes" id="UP000032900"/>
    </source>
</evidence>
<keyword evidence="2 8" id="KW-0479">Metal-binding</keyword>
<dbReference type="Pfam" id="PF04551">
    <property type="entry name" value="GcpE"/>
    <property type="match status" value="1"/>
</dbReference>
<dbReference type="InterPro" id="IPR058578">
    <property type="entry name" value="IspG_TIM"/>
</dbReference>
<evidence type="ECO:0000256" key="7">
    <source>
        <dbReference type="ARBA" id="ARBA00051119"/>
    </source>
</evidence>
<dbReference type="Gene3D" id="3.20.20.20">
    <property type="entry name" value="Dihydropteroate synthase-like"/>
    <property type="match status" value="1"/>
</dbReference>
<comment type="catalytic activity">
    <reaction evidence="8">
        <text>(2E)-4-hydroxy-3-methylbut-2-enyl diphosphate + oxidized [flavodoxin] + H2O + 2 H(+) = 2-C-methyl-D-erythritol 2,4-cyclic diphosphate + reduced [flavodoxin]</text>
        <dbReference type="Rhea" id="RHEA:43604"/>
        <dbReference type="Rhea" id="RHEA-COMP:10622"/>
        <dbReference type="Rhea" id="RHEA-COMP:10623"/>
        <dbReference type="ChEBI" id="CHEBI:15377"/>
        <dbReference type="ChEBI" id="CHEBI:15378"/>
        <dbReference type="ChEBI" id="CHEBI:57618"/>
        <dbReference type="ChEBI" id="CHEBI:58210"/>
        <dbReference type="ChEBI" id="CHEBI:58483"/>
        <dbReference type="ChEBI" id="CHEBI:128753"/>
        <dbReference type="EC" id="1.17.7.3"/>
    </reaction>
</comment>
<dbReference type="GO" id="GO:0051539">
    <property type="term" value="F:4 iron, 4 sulfur cluster binding"/>
    <property type="evidence" value="ECO:0007669"/>
    <property type="project" value="UniProtKB-UniRule"/>
</dbReference>
<dbReference type="EMBL" id="BAZW01000007">
    <property type="protein sequence ID" value="GAO29200.1"/>
    <property type="molecule type" value="Genomic_DNA"/>
</dbReference>
<feature type="binding site" evidence="8">
    <location>
        <position position="546"/>
    </location>
    <ligand>
        <name>[4Fe-4S] cluster</name>
        <dbReference type="ChEBI" id="CHEBI:49883"/>
    </ligand>
</feature>
<dbReference type="RefSeq" id="WP_083984989.1">
    <property type="nucleotide sequence ID" value="NZ_BAZW01000007.1"/>
</dbReference>
<dbReference type="Proteomes" id="UP000032900">
    <property type="component" value="Unassembled WGS sequence"/>
</dbReference>
<evidence type="ECO:0000256" key="8">
    <source>
        <dbReference type="HAMAP-Rule" id="MF_00159"/>
    </source>
</evidence>
<dbReference type="AlphaFoldDB" id="A0A0E9LWE9"/>
<keyword evidence="4 8" id="KW-0408">Iron</keyword>
<dbReference type="Gene3D" id="3.30.413.10">
    <property type="entry name" value="Sulfite Reductase Hemoprotein, domain 1"/>
    <property type="match status" value="1"/>
</dbReference>
<keyword evidence="1 8" id="KW-0004">4Fe-4S</keyword>
<feature type="binding site" evidence="8">
    <location>
        <position position="584"/>
    </location>
    <ligand>
        <name>[4Fe-4S] cluster</name>
        <dbReference type="ChEBI" id="CHEBI:49883"/>
    </ligand>
</feature>
<dbReference type="InterPro" id="IPR045854">
    <property type="entry name" value="NO2/SO3_Rdtase_4Fe4S_sf"/>
</dbReference>
<dbReference type="GO" id="GO:0046429">
    <property type="term" value="F:4-hydroxy-3-methylbut-2-en-1-yl diphosphate synthase activity (ferredoxin)"/>
    <property type="evidence" value="ECO:0007669"/>
    <property type="project" value="UniProtKB-UniRule"/>
</dbReference>
<proteinExistence type="inferred from homology"/>
<dbReference type="OrthoDB" id="9803214at2"/>
<evidence type="ECO:0000259" key="9">
    <source>
        <dbReference type="Pfam" id="PF04551"/>
    </source>
</evidence>
<evidence type="ECO:0000313" key="11">
    <source>
        <dbReference type="EMBL" id="GAO29200.1"/>
    </source>
</evidence>
<name>A0A0E9LWE9_9BACT</name>
<comment type="caution">
    <text evidence="11">The sequence shown here is derived from an EMBL/GenBank/DDBJ whole genome shotgun (WGS) entry which is preliminary data.</text>
</comment>
<evidence type="ECO:0000256" key="3">
    <source>
        <dbReference type="ARBA" id="ARBA00023002"/>
    </source>
</evidence>
<comment type="cofactor">
    <cofactor evidence="8">
        <name>[4Fe-4S] cluster</name>
        <dbReference type="ChEBI" id="CHEBI:49883"/>
    </cofactor>
    <text evidence="8">Binds 1 [4Fe-4S] cluster.</text>
</comment>
<dbReference type="STRING" id="1236989.JCM15548_11366"/>
<dbReference type="EC" id="1.17.7.3" evidence="8"/>
<feature type="binding site" evidence="8">
    <location>
        <position position="543"/>
    </location>
    <ligand>
        <name>[4Fe-4S] cluster</name>
        <dbReference type="ChEBI" id="CHEBI:49883"/>
    </ligand>
</feature>